<feature type="transmembrane region" description="Helical" evidence="6">
    <location>
        <begin position="38"/>
        <end position="57"/>
    </location>
</feature>
<evidence type="ECO:0000256" key="3">
    <source>
        <dbReference type="ARBA" id="ARBA00022692"/>
    </source>
</evidence>
<evidence type="ECO:0000256" key="2">
    <source>
        <dbReference type="ARBA" id="ARBA00022475"/>
    </source>
</evidence>
<feature type="transmembrane region" description="Helical" evidence="6">
    <location>
        <begin position="6"/>
        <end position="26"/>
    </location>
</feature>
<feature type="transmembrane region" description="Helical" evidence="6">
    <location>
        <begin position="116"/>
        <end position="138"/>
    </location>
</feature>
<comment type="subcellular location">
    <subcellularLocation>
        <location evidence="1">Cell membrane</location>
        <topology evidence="1">Multi-pass membrane protein</topology>
    </subcellularLocation>
</comment>
<keyword evidence="4 6" id="KW-1133">Transmembrane helix</keyword>
<evidence type="ECO:0000313" key="8">
    <source>
        <dbReference type="Proteomes" id="UP000228781"/>
    </source>
</evidence>
<feature type="transmembrane region" description="Helical" evidence="6">
    <location>
        <begin position="150"/>
        <end position="170"/>
    </location>
</feature>
<proteinExistence type="predicted"/>
<evidence type="ECO:0008006" key="9">
    <source>
        <dbReference type="Google" id="ProtNLM"/>
    </source>
</evidence>
<keyword evidence="3 6" id="KW-0812">Transmembrane</keyword>
<feature type="transmembrane region" description="Helical" evidence="6">
    <location>
        <begin position="228"/>
        <end position="247"/>
    </location>
</feature>
<feature type="transmembrane region" description="Helical" evidence="6">
    <location>
        <begin position="200"/>
        <end position="222"/>
    </location>
</feature>
<evidence type="ECO:0000256" key="6">
    <source>
        <dbReference type="SAM" id="Phobius"/>
    </source>
</evidence>
<evidence type="ECO:0000313" key="7">
    <source>
        <dbReference type="EMBL" id="PJC22922.1"/>
    </source>
</evidence>
<evidence type="ECO:0000256" key="4">
    <source>
        <dbReference type="ARBA" id="ARBA00022989"/>
    </source>
</evidence>
<dbReference type="InterPro" id="IPR022791">
    <property type="entry name" value="L-PG_synthase/AglD"/>
</dbReference>
<dbReference type="AlphaFoldDB" id="A0A2M8EJJ8"/>
<sequence>MNKRLLKFFQIAFLVLIGLLIGRVIYENWQEITKYQWTLNLPSLTSAFLLLLGYSFLLSLSWQKLVLLTGEKLPLKAGYKITVLSALARYLPGGIWDHVGRFALAKKEYGLEEKRVFLSVLLNIVLTVFAGVAVFLLSLLSFSNYPNLKFLSWSLILIPFGLVILYPPLLKKTMNFILSKLGKEQLKLSFSYPQILKTTFWFFLSWVIIGFSFFLLICSFSVINLSLLPTIVGIFAISWVIGFLTPIAPNGAGVREASLILLLGTVIPAPLAIVSALSFRLLIIAGDITSAAIGAKL</sequence>
<dbReference type="Pfam" id="PF03706">
    <property type="entry name" value="LPG_synthase_TM"/>
    <property type="match status" value="1"/>
</dbReference>
<protein>
    <recommendedName>
        <fullName evidence="9">Lysylphosphatidylglycerol synthetase</fullName>
    </recommendedName>
</protein>
<keyword evidence="2" id="KW-1003">Cell membrane</keyword>
<dbReference type="GO" id="GO:0005886">
    <property type="term" value="C:plasma membrane"/>
    <property type="evidence" value="ECO:0007669"/>
    <property type="project" value="UniProtKB-SubCell"/>
</dbReference>
<evidence type="ECO:0000256" key="5">
    <source>
        <dbReference type="ARBA" id="ARBA00023136"/>
    </source>
</evidence>
<reference evidence="8" key="1">
    <citation type="submission" date="2017-09" db="EMBL/GenBank/DDBJ databases">
        <title>Depth-based differentiation of microbial function through sediment-hosted aquifers and enrichment of novel symbionts in the deep terrestrial subsurface.</title>
        <authorList>
            <person name="Probst A.J."/>
            <person name="Ladd B."/>
            <person name="Jarett J.K."/>
            <person name="Geller-Mcgrath D.E."/>
            <person name="Sieber C.M.K."/>
            <person name="Emerson J.B."/>
            <person name="Anantharaman K."/>
            <person name="Thomas B.C."/>
            <person name="Malmstrom R."/>
            <person name="Stieglmeier M."/>
            <person name="Klingl A."/>
            <person name="Woyke T."/>
            <person name="Ryan C.M."/>
            <person name="Banfield J.F."/>
        </authorList>
    </citation>
    <scope>NUCLEOTIDE SEQUENCE [LARGE SCALE GENOMIC DNA]</scope>
</reference>
<accession>A0A2M8EJJ8</accession>
<name>A0A2M8EJJ8_UNCKA</name>
<dbReference type="EMBL" id="PFSK01000015">
    <property type="protein sequence ID" value="PJC22922.1"/>
    <property type="molecule type" value="Genomic_DNA"/>
</dbReference>
<comment type="caution">
    <text evidence="7">The sequence shown here is derived from an EMBL/GenBank/DDBJ whole genome shotgun (WGS) entry which is preliminary data.</text>
</comment>
<evidence type="ECO:0000256" key="1">
    <source>
        <dbReference type="ARBA" id="ARBA00004651"/>
    </source>
</evidence>
<gene>
    <name evidence="7" type="ORF">CO059_01340</name>
</gene>
<dbReference type="Proteomes" id="UP000228781">
    <property type="component" value="Unassembled WGS sequence"/>
</dbReference>
<organism evidence="7 8">
    <name type="scientific">candidate division WWE3 bacterium CG_4_9_14_0_2_um_filter_48_10</name>
    <dbReference type="NCBI Taxonomy" id="1975078"/>
    <lineage>
        <taxon>Bacteria</taxon>
        <taxon>Katanobacteria</taxon>
    </lineage>
</organism>
<keyword evidence="5 6" id="KW-0472">Membrane</keyword>
<feature type="transmembrane region" description="Helical" evidence="6">
    <location>
        <begin position="259"/>
        <end position="283"/>
    </location>
</feature>